<dbReference type="Gene3D" id="3.10.129.10">
    <property type="entry name" value="Hotdog Thioesterase"/>
    <property type="match status" value="1"/>
</dbReference>
<dbReference type="EMBL" id="CACSIK010000001">
    <property type="protein sequence ID" value="CAA0091638.1"/>
    <property type="molecule type" value="Genomic_DNA"/>
</dbReference>
<name>A0A5S9P6K4_9GAMM</name>
<protein>
    <recommendedName>
        <fullName evidence="5">3-hydroxylacyl-ACP dehydratase</fullName>
    </recommendedName>
</protein>
<organism evidence="2 4">
    <name type="scientific">Zhongshania aliphaticivorans</name>
    <dbReference type="NCBI Taxonomy" id="1470434"/>
    <lineage>
        <taxon>Bacteria</taxon>
        <taxon>Pseudomonadati</taxon>
        <taxon>Pseudomonadota</taxon>
        <taxon>Gammaproteobacteria</taxon>
        <taxon>Cellvibrionales</taxon>
        <taxon>Spongiibacteraceae</taxon>
        <taxon>Zhongshania</taxon>
    </lineage>
</organism>
<dbReference type="PIRSF" id="PIRSF020565">
    <property type="entry name" value="3Ho_Ac_ACP_DH_prd"/>
    <property type="match status" value="1"/>
</dbReference>
<dbReference type="AlphaFoldDB" id="A0A5S9P6K4"/>
<dbReference type="Pfam" id="PF22817">
    <property type="entry name" value="ApeP-like"/>
    <property type="match status" value="1"/>
</dbReference>
<keyword evidence="3" id="KW-1185">Reference proteome</keyword>
<evidence type="ECO:0000313" key="1">
    <source>
        <dbReference type="EMBL" id="CAA0091638.1"/>
    </source>
</evidence>
<dbReference type="InterPro" id="IPR029069">
    <property type="entry name" value="HotDog_dom_sf"/>
</dbReference>
<reference evidence="3 4" key="1">
    <citation type="submission" date="2019-11" db="EMBL/GenBank/DDBJ databases">
        <authorList>
            <person name="Holert J."/>
        </authorList>
    </citation>
    <scope>NUCLEOTIDE SEQUENCE [LARGE SCALE GENOMIC DNA]</scope>
    <source>
        <strain evidence="2">BC3_2A</strain>
        <strain evidence="1">SB11_1A</strain>
    </source>
</reference>
<dbReference type="RefSeq" id="WP_159268763.1">
    <property type="nucleotide sequence ID" value="NZ_CACSIK010000001.1"/>
</dbReference>
<dbReference type="Proteomes" id="UP000439591">
    <property type="component" value="Unassembled WGS sequence"/>
</dbReference>
<dbReference type="EMBL" id="CACSIM010000002">
    <property type="protein sequence ID" value="CAA0098989.1"/>
    <property type="molecule type" value="Genomic_DNA"/>
</dbReference>
<proteinExistence type="predicted"/>
<dbReference type="Proteomes" id="UP000435877">
    <property type="component" value="Unassembled WGS sequence"/>
</dbReference>
<dbReference type="SUPFAM" id="SSF54637">
    <property type="entry name" value="Thioesterase/thiol ester dehydrase-isomerase"/>
    <property type="match status" value="1"/>
</dbReference>
<evidence type="ECO:0000313" key="4">
    <source>
        <dbReference type="Proteomes" id="UP000439591"/>
    </source>
</evidence>
<sequence>MSDHNTDSAIAPIKIAPFIPHDGAMSLLDTIISQRPNGITAQVRINEDALFAETEGVPSWVGIEYMGQAIAAYAGLKARTSGGAVKIGFLVSTRRYEPMCSHFPLGSLLDVSVEAVTDGNTGLQIFQCQITGHNISVQSNLNVFMPDNVDQFMLENLS</sequence>
<dbReference type="OrthoDB" id="9800188at2"/>
<accession>A0A5S9P6K4</accession>
<evidence type="ECO:0000313" key="2">
    <source>
        <dbReference type="EMBL" id="CAA0098989.1"/>
    </source>
</evidence>
<dbReference type="InterPro" id="IPR016776">
    <property type="entry name" value="ApeP-like_dehydratase"/>
</dbReference>
<gene>
    <name evidence="1" type="ORF">IHBHHGIJ_02183</name>
    <name evidence="2" type="ORF">KFEGEMFD_01785</name>
</gene>
<evidence type="ECO:0008006" key="5">
    <source>
        <dbReference type="Google" id="ProtNLM"/>
    </source>
</evidence>
<evidence type="ECO:0000313" key="3">
    <source>
        <dbReference type="Proteomes" id="UP000435877"/>
    </source>
</evidence>